<dbReference type="Proteomes" id="UP000317940">
    <property type="component" value="Unassembled WGS sequence"/>
</dbReference>
<evidence type="ECO:0000259" key="3">
    <source>
        <dbReference type="Pfam" id="PF14016"/>
    </source>
</evidence>
<dbReference type="RefSeq" id="WP_170304981.1">
    <property type="nucleotide sequence ID" value="NZ_BAAAMZ010000014.1"/>
</dbReference>
<feature type="compositionally biased region" description="Gly residues" evidence="1">
    <location>
        <begin position="45"/>
        <end position="74"/>
    </location>
</feature>
<evidence type="ECO:0000256" key="2">
    <source>
        <dbReference type="SAM" id="SignalP"/>
    </source>
</evidence>
<evidence type="ECO:0000313" key="5">
    <source>
        <dbReference type="Proteomes" id="UP000317940"/>
    </source>
</evidence>
<proteinExistence type="predicted"/>
<evidence type="ECO:0000313" key="4">
    <source>
        <dbReference type="EMBL" id="TWG00298.1"/>
    </source>
</evidence>
<protein>
    <submittedName>
        <fullName evidence="4">Uncharacterized protein DUF4232</fullName>
    </submittedName>
</protein>
<organism evidence="4 5">
    <name type="scientific">Kitasatospora viridis</name>
    <dbReference type="NCBI Taxonomy" id="281105"/>
    <lineage>
        <taxon>Bacteria</taxon>
        <taxon>Bacillati</taxon>
        <taxon>Actinomycetota</taxon>
        <taxon>Actinomycetes</taxon>
        <taxon>Kitasatosporales</taxon>
        <taxon>Streptomycetaceae</taxon>
        <taxon>Kitasatospora</taxon>
    </lineage>
</organism>
<reference evidence="4 5" key="1">
    <citation type="submission" date="2019-06" db="EMBL/GenBank/DDBJ databases">
        <title>Sequencing the genomes of 1000 actinobacteria strains.</title>
        <authorList>
            <person name="Klenk H.-P."/>
        </authorList>
    </citation>
    <scope>NUCLEOTIDE SEQUENCE [LARGE SCALE GENOMIC DNA]</scope>
    <source>
        <strain evidence="4 5">DSM 44826</strain>
    </source>
</reference>
<feature type="chain" id="PRO_5022154775" evidence="2">
    <location>
        <begin position="23"/>
        <end position="231"/>
    </location>
</feature>
<feature type="compositionally biased region" description="Low complexity" evidence="1">
    <location>
        <begin position="31"/>
        <end position="44"/>
    </location>
</feature>
<dbReference type="EMBL" id="VIWT01000001">
    <property type="protein sequence ID" value="TWG00298.1"/>
    <property type="molecule type" value="Genomic_DNA"/>
</dbReference>
<dbReference type="PROSITE" id="PS51257">
    <property type="entry name" value="PROKAR_LIPOPROTEIN"/>
    <property type="match status" value="1"/>
</dbReference>
<feature type="signal peptide" evidence="2">
    <location>
        <begin position="1"/>
        <end position="22"/>
    </location>
</feature>
<keyword evidence="5" id="KW-1185">Reference proteome</keyword>
<gene>
    <name evidence="4" type="ORF">FHX73_114172</name>
</gene>
<comment type="caution">
    <text evidence="4">The sequence shown here is derived from an EMBL/GenBank/DDBJ whole genome shotgun (WGS) entry which is preliminary data.</text>
</comment>
<dbReference type="InterPro" id="IPR025326">
    <property type="entry name" value="DUF4232"/>
</dbReference>
<dbReference type="Pfam" id="PF14016">
    <property type="entry name" value="DUF4232"/>
    <property type="match status" value="1"/>
</dbReference>
<accession>A0A561ULN2</accession>
<feature type="domain" description="DUF4232" evidence="3">
    <location>
        <begin position="85"/>
        <end position="200"/>
    </location>
</feature>
<sequence>MKVTKAAAIAASTVALAMGAVACNDDGSGSGTANPPAASHAAGGSASGGSTGATGGSGGSGGAGASTGGSGGAGSAKPSSTADRCRPDELKAYIQMEPPLGNMSAGLLKLANVGKRTCDITGYPGLGGLLADNSQINLNTTRVPYPFPPTDKITIKPGDNAFAGMKWNSCDKGDTTCHVLGGLVVTPPDQKSQLVAELTGLDNKPVIQVLVSSAGITVGTLQPTVGVLFNS</sequence>
<dbReference type="AlphaFoldDB" id="A0A561ULN2"/>
<name>A0A561ULN2_9ACTN</name>
<evidence type="ECO:0000256" key="1">
    <source>
        <dbReference type="SAM" id="MobiDB-lite"/>
    </source>
</evidence>
<keyword evidence="2" id="KW-0732">Signal</keyword>
<feature type="region of interest" description="Disordered" evidence="1">
    <location>
        <begin position="27"/>
        <end position="85"/>
    </location>
</feature>